<dbReference type="Gene3D" id="3.50.50.60">
    <property type="entry name" value="FAD/NAD(P)-binding domain"/>
    <property type="match status" value="2"/>
</dbReference>
<evidence type="ECO:0000256" key="3">
    <source>
        <dbReference type="ARBA" id="ARBA00022827"/>
    </source>
</evidence>
<keyword evidence="3" id="KW-0274">FAD</keyword>
<evidence type="ECO:0000256" key="6">
    <source>
        <dbReference type="SAM" id="MobiDB-lite"/>
    </source>
</evidence>
<organism evidence="7 8">
    <name type="scientific">Apiospora saccharicola</name>
    <dbReference type="NCBI Taxonomy" id="335842"/>
    <lineage>
        <taxon>Eukaryota</taxon>
        <taxon>Fungi</taxon>
        <taxon>Dikarya</taxon>
        <taxon>Ascomycota</taxon>
        <taxon>Pezizomycotina</taxon>
        <taxon>Sordariomycetes</taxon>
        <taxon>Xylariomycetidae</taxon>
        <taxon>Amphisphaeriales</taxon>
        <taxon>Apiosporaceae</taxon>
        <taxon>Apiospora</taxon>
    </lineage>
</organism>
<comment type="similarity">
    <text evidence="1">Belongs to the FMO family.</text>
</comment>
<evidence type="ECO:0000256" key="5">
    <source>
        <dbReference type="ARBA" id="ARBA00023002"/>
    </source>
</evidence>
<dbReference type="Proteomes" id="UP001446871">
    <property type="component" value="Unassembled WGS sequence"/>
</dbReference>
<dbReference type="InterPro" id="IPR020946">
    <property type="entry name" value="Flavin_mOase-like"/>
</dbReference>
<evidence type="ECO:0000256" key="4">
    <source>
        <dbReference type="ARBA" id="ARBA00022857"/>
    </source>
</evidence>
<sequence length="624" mass="70204">MEKVNIAIIGTGPAGLTALKSLREQGFNAIAFERRDRIGGLWSYSGDPAFTSVIDGTVCNISKFVRLPIAESQEKDSPTYSTGQQVGEYFHSYAVHFKLLEHVWFQTTVKKVLRNSADDGWDVYITDTDGTRILPFHKVVFGSGNESIPSWPSLPGRDKFKGIVIHGQAYKSPEQVLGKRVLVVGMGNTGTDIATALCHRSRDHPGPLASKVYHSYRRGRLVISRYEDDGVPLDTKLNWPTMCLKYLLDAWAPWLMRPLIDKIMMRKMISDAARSEPELSPGETPSQRRKRAEHKVRHDWRLADFPSMSRRHPTANEHWFPAVQTGAITPVHGLQGFVGEHEALLDDGTVLEVDAVIICTGYQHFDFNMMPELEMDGADGPSVSTSGSIAAEREKTKNELDMENEGRQQQQEEKQPHLPRLYHLIFPPRWADSVAFLSCFAPQEAAWNVAELASMAVTQIWAADTAKKNTANTKEQTPPTLPDGYRKPATLPSVTEMNAQVDAYHNWWRGQWRQDRSMLPGFVQGNSFNRFLHGAAGTGLYEHIDHAFALGNWRLWWNDRALYTWLARGPINPCAYRLFETNPLGVPGCGRRSWGGARGAVKQLYEDAEEFKRNAARKSASKMK</sequence>
<evidence type="ECO:0000256" key="2">
    <source>
        <dbReference type="ARBA" id="ARBA00022630"/>
    </source>
</evidence>
<dbReference type="PANTHER" id="PTHR23023">
    <property type="entry name" value="DIMETHYLANILINE MONOOXYGENASE"/>
    <property type="match status" value="1"/>
</dbReference>
<gene>
    <name evidence="7" type="ORF">PG996_006642</name>
</gene>
<protein>
    <submittedName>
        <fullName evidence="7">Uncharacterized protein</fullName>
    </submittedName>
</protein>
<dbReference type="InterPro" id="IPR050346">
    <property type="entry name" value="FMO-like"/>
</dbReference>
<dbReference type="SUPFAM" id="SSF51905">
    <property type="entry name" value="FAD/NAD(P)-binding domain"/>
    <property type="match status" value="1"/>
</dbReference>
<accession>A0ABR1V8K1</accession>
<feature type="compositionally biased region" description="Basic and acidic residues" evidence="6">
    <location>
        <begin position="391"/>
        <end position="416"/>
    </location>
</feature>
<evidence type="ECO:0000313" key="7">
    <source>
        <dbReference type="EMBL" id="KAK8067530.1"/>
    </source>
</evidence>
<feature type="region of interest" description="Disordered" evidence="6">
    <location>
        <begin position="273"/>
        <end position="295"/>
    </location>
</feature>
<evidence type="ECO:0000313" key="8">
    <source>
        <dbReference type="Proteomes" id="UP001446871"/>
    </source>
</evidence>
<comment type="caution">
    <text evidence="7">The sequence shown here is derived from an EMBL/GenBank/DDBJ whole genome shotgun (WGS) entry which is preliminary data.</text>
</comment>
<dbReference type="EMBL" id="JAQQWM010000004">
    <property type="protein sequence ID" value="KAK8067530.1"/>
    <property type="molecule type" value="Genomic_DNA"/>
</dbReference>
<reference evidence="7 8" key="1">
    <citation type="submission" date="2023-01" db="EMBL/GenBank/DDBJ databases">
        <title>Analysis of 21 Apiospora genomes using comparative genomics revels a genus with tremendous synthesis potential of carbohydrate active enzymes and secondary metabolites.</title>
        <authorList>
            <person name="Sorensen T."/>
        </authorList>
    </citation>
    <scope>NUCLEOTIDE SEQUENCE [LARGE SCALE GENOMIC DNA]</scope>
    <source>
        <strain evidence="7 8">CBS 83171</strain>
    </source>
</reference>
<keyword evidence="8" id="KW-1185">Reference proteome</keyword>
<dbReference type="InterPro" id="IPR000960">
    <property type="entry name" value="Flavin_mOase"/>
</dbReference>
<keyword evidence="5" id="KW-0560">Oxidoreductase</keyword>
<feature type="region of interest" description="Disordered" evidence="6">
    <location>
        <begin position="376"/>
        <end position="416"/>
    </location>
</feature>
<dbReference type="PRINTS" id="PR00370">
    <property type="entry name" value="FMOXYGENASE"/>
</dbReference>
<dbReference type="Pfam" id="PF00743">
    <property type="entry name" value="FMO-like"/>
    <property type="match status" value="1"/>
</dbReference>
<name>A0ABR1V8K1_9PEZI</name>
<dbReference type="InterPro" id="IPR036188">
    <property type="entry name" value="FAD/NAD-bd_sf"/>
</dbReference>
<evidence type="ECO:0000256" key="1">
    <source>
        <dbReference type="ARBA" id="ARBA00009183"/>
    </source>
</evidence>
<proteinExistence type="inferred from homology"/>
<keyword evidence="2" id="KW-0285">Flavoprotein</keyword>
<keyword evidence="4" id="KW-0521">NADP</keyword>